<evidence type="ECO:0000256" key="1">
    <source>
        <dbReference type="SAM" id="MobiDB-lite"/>
    </source>
</evidence>
<evidence type="ECO:0000313" key="2">
    <source>
        <dbReference type="EMBL" id="MBV0900167.1"/>
    </source>
</evidence>
<reference evidence="2" key="1">
    <citation type="submission" date="2021-06" db="EMBL/GenBank/DDBJ databases">
        <title>New haloarchaea isolates fom saline soil.</title>
        <authorList>
            <person name="Duran-Viseras A."/>
            <person name="Sanchez-Porro C.S."/>
            <person name="Ventosa A."/>
        </authorList>
    </citation>
    <scope>NUCLEOTIDE SEQUENCE</scope>
    <source>
        <strain evidence="2">JCM 18369</strain>
    </source>
</reference>
<organism evidence="2 3">
    <name type="scientific">Haloarcula salina</name>
    <dbReference type="NCBI Taxonomy" id="1429914"/>
    <lineage>
        <taxon>Archaea</taxon>
        <taxon>Methanobacteriati</taxon>
        <taxon>Methanobacteriota</taxon>
        <taxon>Stenosarchaea group</taxon>
        <taxon>Halobacteria</taxon>
        <taxon>Halobacteriales</taxon>
        <taxon>Haloarculaceae</taxon>
        <taxon>Haloarcula</taxon>
    </lineage>
</organism>
<dbReference type="Proteomes" id="UP001166304">
    <property type="component" value="Unassembled WGS sequence"/>
</dbReference>
<dbReference type="RefSeq" id="WP_162412516.1">
    <property type="nucleotide sequence ID" value="NZ_JAHQXE010000001.1"/>
</dbReference>
<dbReference type="AlphaFoldDB" id="A0AA41FWM2"/>
<accession>A0AA41FWM2</accession>
<keyword evidence="3" id="KW-1185">Reference proteome</keyword>
<sequence length="124" mass="13886">MTDYINDLDAAVTGTDTTKTLAKEYPDASPQSLENAERIAGLTDAVSRLTDHLTQRKTNRDRRREMQRRVFAEIELEVARLAVATGKATEREKQLVREAAEADNANLDDLAKRFDPAATTETHQ</sequence>
<evidence type="ECO:0000313" key="3">
    <source>
        <dbReference type="Proteomes" id="UP001166304"/>
    </source>
</evidence>
<comment type="caution">
    <text evidence="2">The sequence shown here is derived from an EMBL/GenBank/DDBJ whole genome shotgun (WGS) entry which is preliminary data.</text>
</comment>
<dbReference type="EMBL" id="JAHQXE010000001">
    <property type="protein sequence ID" value="MBV0900167.1"/>
    <property type="molecule type" value="Genomic_DNA"/>
</dbReference>
<feature type="region of interest" description="Disordered" evidence="1">
    <location>
        <begin position="100"/>
        <end position="124"/>
    </location>
</feature>
<proteinExistence type="predicted"/>
<protein>
    <submittedName>
        <fullName evidence="2">Uncharacterized protein</fullName>
    </submittedName>
</protein>
<gene>
    <name evidence="2" type="ORF">KTS37_00055</name>
</gene>
<name>A0AA41FWM2_9EURY</name>